<organism evidence="6 7">
    <name type="scientific">Oidiodendron maius (strain Zn)</name>
    <dbReference type="NCBI Taxonomy" id="913774"/>
    <lineage>
        <taxon>Eukaryota</taxon>
        <taxon>Fungi</taxon>
        <taxon>Dikarya</taxon>
        <taxon>Ascomycota</taxon>
        <taxon>Pezizomycotina</taxon>
        <taxon>Leotiomycetes</taxon>
        <taxon>Leotiomycetes incertae sedis</taxon>
        <taxon>Myxotrichaceae</taxon>
        <taxon>Oidiodendron</taxon>
    </lineage>
</organism>
<feature type="transmembrane region" description="Helical" evidence="5">
    <location>
        <begin position="168"/>
        <end position="192"/>
    </location>
</feature>
<evidence type="ECO:0000256" key="4">
    <source>
        <dbReference type="ARBA" id="ARBA00023136"/>
    </source>
</evidence>
<evidence type="ECO:0000256" key="2">
    <source>
        <dbReference type="ARBA" id="ARBA00022692"/>
    </source>
</evidence>
<feature type="transmembrane region" description="Helical" evidence="5">
    <location>
        <begin position="254"/>
        <end position="278"/>
    </location>
</feature>
<dbReference type="InParanoid" id="A0A0C3H4H8"/>
<feature type="transmembrane region" description="Helical" evidence="5">
    <location>
        <begin position="55"/>
        <end position="77"/>
    </location>
</feature>
<dbReference type="GO" id="GO:0005886">
    <property type="term" value="C:plasma membrane"/>
    <property type="evidence" value="ECO:0007669"/>
    <property type="project" value="TreeGrafter"/>
</dbReference>
<dbReference type="Pfam" id="PF04479">
    <property type="entry name" value="RTA1"/>
    <property type="match status" value="1"/>
</dbReference>
<reference evidence="6 7" key="1">
    <citation type="submission" date="2014-04" db="EMBL/GenBank/DDBJ databases">
        <authorList>
            <consortium name="DOE Joint Genome Institute"/>
            <person name="Kuo A."/>
            <person name="Martino E."/>
            <person name="Perotto S."/>
            <person name="Kohler A."/>
            <person name="Nagy L.G."/>
            <person name="Floudas D."/>
            <person name="Copeland A."/>
            <person name="Barry K.W."/>
            <person name="Cichocki N."/>
            <person name="Veneault-Fourrey C."/>
            <person name="LaButti K."/>
            <person name="Lindquist E.A."/>
            <person name="Lipzen A."/>
            <person name="Lundell T."/>
            <person name="Morin E."/>
            <person name="Murat C."/>
            <person name="Sun H."/>
            <person name="Tunlid A."/>
            <person name="Henrissat B."/>
            <person name="Grigoriev I.V."/>
            <person name="Hibbett D.S."/>
            <person name="Martin F."/>
            <person name="Nordberg H.P."/>
            <person name="Cantor M.N."/>
            <person name="Hua S.X."/>
        </authorList>
    </citation>
    <scope>NUCLEOTIDE SEQUENCE [LARGE SCALE GENOMIC DNA]</scope>
    <source>
        <strain evidence="6 7">Zn</strain>
    </source>
</reference>
<feature type="transmembrane region" description="Helical" evidence="5">
    <location>
        <begin position="132"/>
        <end position="156"/>
    </location>
</feature>
<sequence length="303" mass="33163">MSNNTAPVSNCTLETCSLSQAYLDYDPSLAGNAFYVGIFGALLLVQCYQGYYYRTWTYTLGMLLGLSGEVIGYIARIQMSFNPFLANPFLMYLICLTIAPVFISATIYLCLSRIVVIYGADHSRFRPKTYTAVFMSCDFISLLLQAAGGAIADTYLTNLPLQNTGVHIMVAGLAFQVASLFLFAALCVEYALRVMKKRGSLTTEYSQLTQTRKFNLFLGSLAFSTLAIITRSAYRLAELQGGFSSALANNEPLLMIFDGAMMVLACLSLTIFHAGWALQSNWGDVLSKPASPALPQANGIRKD</sequence>
<dbReference type="FunCoup" id="A0A0C3H4H8">
    <property type="interactions" value="57"/>
</dbReference>
<protein>
    <recommendedName>
        <fullName evidence="8">RTA1 like protein</fullName>
    </recommendedName>
</protein>
<keyword evidence="3 5" id="KW-1133">Transmembrane helix</keyword>
<evidence type="ECO:0000313" key="6">
    <source>
        <dbReference type="EMBL" id="KIM98244.1"/>
    </source>
</evidence>
<dbReference type="InterPro" id="IPR007568">
    <property type="entry name" value="RTA1"/>
</dbReference>
<keyword evidence="7" id="KW-1185">Reference proteome</keyword>
<dbReference type="HOGENOM" id="CLU_033465_6_1_1"/>
<proteinExistence type="predicted"/>
<reference evidence="7" key="2">
    <citation type="submission" date="2015-01" db="EMBL/GenBank/DDBJ databases">
        <title>Evolutionary Origins and Diversification of the Mycorrhizal Mutualists.</title>
        <authorList>
            <consortium name="DOE Joint Genome Institute"/>
            <consortium name="Mycorrhizal Genomics Consortium"/>
            <person name="Kohler A."/>
            <person name="Kuo A."/>
            <person name="Nagy L.G."/>
            <person name="Floudas D."/>
            <person name="Copeland A."/>
            <person name="Barry K.W."/>
            <person name="Cichocki N."/>
            <person name="Veneault-Fourrey C."/>
            <person name="LaButti K."/>
            <person name="Lindquist E.A."/>
            <person name="Lipzen A."/>
            <person name="Lundell T."/>
            <person name="Morin E."/>
            <person name="Murat C."/>
            <person name="Riley R."/>
            <person name="Ohm R."/>
            <person name="Sun H."/>
            <person name="Tunlid A."/>
            <person name="Henrissat B."/>
            <person name="Grigoriev I.V."/>
            <person name="Hibbett D.S."/>
            <person name="Martin F."/>
        </authorList>
    </citation>
    <scope>NUCLEOTIDE SEQUENCE [LARGE SCALE GENOMIC DNA]</scope>
    <source>
        <strain evidence="7">Zn</strain>
    </source>
</reference>
<keyword evidence="2 5" id="KW-0812">Transmembrane</keyword>
<dbReference type="PANTHER" id="PTHR31465:SF9">
    <property type="entry name" value="SPHINGOID LONG-CHAIN BASE TRANSPORTER RSB1"/>
    <property type="match status" value="1"/>
</dbReference>
<dbReference type="PANTHER" id="PTHR31465">
    <property type="entry name" value="PROTEIN RTA1-RELATED"/>
    <property type="match status" value="1"/>
</dbReference>
<feature type="transmembrane region" description="Helical" evidence="5">
    <location>
        <begin position="89"/>
        <end position="111"/>
    </location>
</feature>
<evidence type="ECO:0000256" key="1">
    <source>
        <dbReference type="ARBA" id="ARBA00004141"/>
    </source>
</evidence>
<evidence type="ECO:0000256" key="3">
    <source>
        <dbReference type="ARBA" id="ARBA00022989"/>
    </source>
</evidence>
<gene>
    <name evidence="6" type="ORF">OIDMADRAFT_56619</name>
</gene>
<dbReference type="GO" id="GO:0000324">
    <property type="term" value="C:fungal-type vacuole"/>
    <property type="evidence" value="ECO:0007669"/>
    <property type="project" value="TreeGrafter"/>
</dbReference>
<dbReference type="Proteomes" id="UP000054321">
    <property type="component" value="Unassembled WGS sequence"/>
</dbReference>
<comment type="subcellular location">
    <subcellularLocation>
        <location evidence="1">Membrane</location>
        <topology evidence="1">Multi-pass membrane protein</topology>
    </subcellularLocation>
</comment>
<accession>A0A0C3H4H8</accession>
<keyword evidence="4 5" id="KW-0472">Membrane</keyword>
<evidence type="ECO:0000256" key="5">
    <source>
        <dbReference type="SAM" id="Phobius"/>
    </source>
</evidence>
<feature type="transmembrane region" description="Helical" evidence="5">
    <location>
        <begin position="29"/>
        <end position="48"/>
    </location>
</feature>
<dbReference type="STRING" id="913774.A0A0C3H4H8"/>
<evidence type="ECO:0008006" key="8">
    <source>
        <dbReference type="Google" id="ProtNLM"/>
    </source>
</evidence>
<name>A0A0C3H4H8_OIDMZ</name>
<feature type="transmembrane region" description="Helical" evidence="5">
    <location>
        <begin position="213"/>
        <end position="234"/>
    </location>
</feature>
<dbReference type="EMBL" id="KN832880">
    <property type="protein sequence ID" value="KIM98244.1"/>
    <property type="molecule type" value="Genomic_DNA"/>
</dbReference>
<dbReference type="OrthoDB" id="4521223at2759"/>
<evidence type="ECO:0000313" key="7">
    <source>
        <dbReference type="Proteomes" id="UP000054321"/>
    </source>
</evidence>
<dbReference type="AlphaFoldDB" id="A0A0C3H4H8"/>